<feature type="domain" description="DUF305" evidence="2">
    <location>
        <begin position="44"/>
        <end position="194"/>
    </location>
</feature>
<evidence type="ECO:0000256" key="1">
    <source>
        <dbReference type="SAM" id="SignalP"/>
    </source>
</evidence>
<protein>
    <submittedName>
        <fullName evidence="3">DUF305 domain-containing protein</fullName>
    </submittedName>
</protein>
<keyword evidence="4" id="KW-1185">Reference proteome</keyword>
<dbReference type="PANTHER" id="PTHR36933:SF1">
    <property type="entry name" value="SLL0788 PROTEIN"/>
    <property type="match status" value="1"/>
</dbReference>
<feature type="signal peptide" evidence="1">
    <location>
        <begin position="1"/>
        <end position="19"/>
    </location>
</feature>
<dbReference type="AlphaFoldDB" id="A0A4P7GMQ2"/>
<evidence type="ECO:0000259" key="2">
    <source>
        <dbReference type="Pfam" id="PF03713"/>
    </source>
</evidence>
<dbReference type="Gene3D" id="1.20.1260.10">
    <property type="match status" value="1"/>
</dbReference>
<sequence>MTTYHRTAALLAAATLALAGCSDDDDPDAAGGTVPESAPYNDADVDFATEMIPHHAQALIMVDMAATRDVSPEFGSLLEQIRAAQAPEIEQMSDWLVEWGEPVPDNARDHGGMGDGSGEDMPGMMDPDDVDDLGSMMGSGFEDRWLTMMIEHHEGAIEMSEEELADGEFDEATDLAGSIVESQTAEIEQMEQMLAG</sequence>
<dbReference type="RefSeq" id="WP_135078886.1">
    <property type="nucleotide sequence ID" value="NZ_CP038267.1"/>
</dbReference>
<gene>
    <name evidence="3" type="ORF">EXE57_15085</name>
</gene>
<dbReference type="PANTHER" id="PTHR36933">
    <property type="entry name" value="SLL0788 PROTEIN"/>
    <property type="match status" value="1"/>
</dbReference>
<dbReference type="PROSITE" id="PS51257">
    <property type="entry name" value="PROKAR_LIPOPROTEIN"/>
    <property type="match status" value="1"/>
</dbReference>
<dbReference type="Pfam" id="PF03713">
    <property type="entry name" value="DUF305"/>
    <property type="match status" value="1"/>
</dbReference>
<proteinExistence type="predicted"/>
<reference evidence="3 4" key="1">
    <citation type="submission" date="2019-03" db="EMBL/GenBank/DDBJ databases">
        <title>Three New Species of Nocardioides, Nocardioides euryhalodurans sp. nov., Nocardioides seonyuensis sp. nov. and Nocardioides eburneoflavus sp. nov., Iolated from Soil.</title>
        <authorList>
            <person name="Roh S.G."/>
            <person name="Lee C."/>
            <person name="Kim M.-K."/>
            <person name="Kim S.B."/>
        </authorList>
    </citation>
    <scope>NUCLEOTIDE SEQUENCE [LARGE SCALE GENOMIC DNA]</scope>
    <source>
        <strain evidence="3 4">MMS17-SY117</strain>
    </source>
</reference>
<dbReference type="KEGG" id="noy:EXE57_15085"/>
<evidence type="ECO:0000313" key="4">
    <source>
        <dbReference type="Proteomes" id="UP000294894"/>
    </source>
</evidence>
<dbReference type="OrthoDB" id="26872at2"/>
<dbReference type="InterPro" id="IPR012347">
    <property type="entry name" value="Ferritin-like"/>
</dbReference>
<dbReference type="EMBL" id="CP038267">
    <property type="protein sequence ID" value="QBR93445.1"/>
    <property type="molecule type" value="Genomic_DNA"/>
</dbReference>
<keyword evidence="1" id="KW-0732">Signal</keyword>
<dbReference type="InterPro" id="IPR005183">
    <property type="entry name" value="DUF305_CopM-like"/>
</dbReference>
<feature type="chain" id="PRO_5039435862" evidence="1">
    <location>
        <begin position="20"/>
        <end position="196"/>
    </location>
</feature>
<evidence type="ECO:0000313" key="3">
    <source>
        <dbReference type="EMBL" id="QBR93445.1"/>
    </source>
</evidence>
<dbReference type="Proteomes" id="UP000294894">
    <property type="component" value="Chromosome"/>
</dbReference>
<accession>A0A4P7GMQ2</accession>
<name>A0A4P7GMQ2_9ACTN</name>
<organism evidence="3 4">
    <name type="scientific">Nocardioides euryhalodurans</name>
    <dbReference type="NCBI Taxonomy" id="2518370"/>
    <lineage>
        <taxon>Bacteria</taxon>
        <taxon>Bacillati</taxon>
        <taxon>Actinomycetota</taxon>
        <taxon>Actinomycetes</taxon>
        <taxon>Propionibacteriales</taxon>
        <taxon>Nocardioidaceae</taxon>
        <taxon>Nocardioides</taxon>
    </lineage>
</organism>